<evidence type="ECO:0000313" key="9">
    <source>
        <dbReference type="EMBL" id="KZN32569.1"/>
    </source>
</evidence>
<dbReference type="PROSITE" id="PS51704">
    <property type="entry name" value="GP_PDE"/>
    <property type="match status" value="1"/>
</dbReference>
<dbReference type="PANTHER" id="PTHR43620">
    <property type="entry name" value="GLYCEROPHOSPHORYL DIESTER PHOSPHODIESTERASE"/>
    <property type="match status" value="1"/>
</dbReference>
<proteinExistence type="inferred from homology"/>
<dbReference type="SUPFAM" id="SSF51695">
    <property type="entry name" value="PLC-like phosphodiesterases"/>
    <property type="match status" value="1"/>
</dbReference>
<dbReference type="Gene3D" id="3.20.20.190">
    <property type="entry name" value="Phosphatidylinositol (PI) phosphodiesterase"/>
    <property type="match status" value="1"/>
</dbReference>
<dbReference type="STRING" id="43657.S4054249_17600"/>
<comment type="similarity">
    <text evidence="1">Belongs to the glycerophosphoryl diester phosphodiesterase family.</text>
</comment>
<dbReference type="Pfam" id="PF03009">
    <property type="entry name" value="GDPD"/>
    <property type="match status" value="1"/>
</dbReference>
<dbReference type="EC" id="3.1.4.46" evidence="2"/>
<keyword evidence="3 7" id="KW-0732">Signal</keyword>
<dbReference type="GO" id="GO:0006629">
    <property type="term" value="P:lipid metabolic process"/>
    <property type="evidence" value="ECO:0007669"/>
    <property type="project" value="InterPro"/>
</dbReference>
<feature type="chain" id="PRO_5007881135" description="glycerophosphodiester phosphodiesterase" evidence="7">
    <location>
        <begin position="22"/>
        <end position="405"/>
    </location>
</feature>
<comment type="catalytic activity">
    <reaction evidence="6">
        <text>a sn-glycero-3-phosphodiester + H2O = an alcohol + sn-glycerol 3-phosphate + H(+)</text>
        <dbReference type="Rhea" id="RHEA:12969"/>
        <dbReference type="ChEBI" id="CHEBI:15377"/>
        <dbReference type="ChEBI" id="CHEBI:15378"/>
        <dbReference type="ChEBI" id="CHEBI:30879"/>
        <dbReference type="ChEBI" id="CHEBI:57597"/>
        <dbReference type="ChEBI" id="CHEBI:83408"/>
        <dbReference type="EC" id="3.1.4.46"/>
    </reaction>
</comment>
<evidence type="ECO:0000313" key="10">
    <source>
        <dbReference type="Proteomes" id="UP000076643"/>
    </source>
</evidence>
<dbReference type="RefSeq" id="WP_063365834.1">
    <property type="nucleotide sequence ID" value="NZ_AQHB01000030.1"/>
</dbReference>
<evidence type="ECO:0000256" key="3">
    <source>
        <dbReference type="ARBA" id="ARBA00022729"/>
    </source>
</evidence>
<dbReference type="PATRIC" id="fig|1365250.3.peg.4166"/>
<dbReference type="AlphaFoldDB" id="A0A166VEF8"/>
<evidence type="ECO:0000259" key="8">
    <source>
        <dbReference type="PROSITE" id="PS51704"/>
    </source>
</evidence>
<reference evidence="9 10" key="1">
    <citation type="submission" date="2013-07" db="EMBL/GenBank/DDBJ databases">
        <title>Comparative Genomic and Metabolomic Analysis of Twelve Strains of Pseudoalteromonas luteoviolacea.</title>
        <authorList>
            <person name="Vynne N.G."/>
            <person name="Mansson M."/>
            <person name="Gram L."/>
        </authorList>
    </citation>
    <scope>NUCLEOTIDE SEQUENCE [LARGE SCALE GENOMIC DNA]</scope>
    <source>
        <strain evidence="9 10">DSM 6061</strain>
    </source>
</reference>
<evidence type="ECO:0000256" key="5">
    <source>
        <dbReference type="ARBA" id="ARBA00022801"/>
    </source>
</evidence>
<dbReference type="GO" id="GO:0006071">
    <property type="term" value="P:glycerol metabolic process"/>
    <property type="evidence" value="ECO:0007669"/>
    <property type="project" value="UniProtKB-KW"/>
</dbReference>
<gene>
    <name evidence="9" type="ORF">N475_21825</name>
</gene>
<dbReference type="InterPro" id="IPR017946">
    <property type="entry name" value="PLC-like_Pdiesterase_TIM-brl"/>
</dbReference>
<keyword evidence="4" id="KW-0319">Glycerol metabolism</keyword>
<accession>A0A166VEF8</accession>
<name>A0A166VEF8_9GAMM</name>
<sequence length="405" mass="44983">MKTLAKIVISTALLSSAYANATAQLGPRPFYLLDQMAPSALKTKLSRCVNRPFFKSDFSIGHRGAPTQFPEHTKESYIAAARMGAGVLECDVTFTKDKELVCRHAQCDLHTSTDILLRPELAAKCTQPFTPADPATGTPASAQCCASDLTLAEFKQLKGKMDGANPNATSVEEYVKGTANWRTDLYSATGTLMSHAESIELFKALRVKMTPELKAPQVPMPYEGMTQQDYAQKMIDEYRTARVPSHRVLPQSFNIEDVQYWRHNTRYGRKGVYLDGRYDDPKFDPSNPETWKPSMEEIKDSGVNIIAPPLWVLLTLDSDGKIVPSEYAHAAKAANLDIITWTLERSGLISQGGGWYYQGISDAIKTEGDVYIVLDVLAKQVGVKGVFSDWPATTTFYANCMNRYY</sequence>
<keyword evidence="10" id="KW-1185">Reference proteome</keyword>
<comment type="caution">
    <text evidence="9">The sequence shown here is derived from an EMBL/GenBank/DDBJ whole genome shotgun (WGS) entry which is preliminary data.</text>
</comment>
<feature type="domain" description="GP-PDE" evidence="8">
    <location>
        <begin position="57"/>
        <end position="398"/>
    </location>
</feature>
<evidence type="ECO:0000256" key="2">
    <source>
        <dbReference type="ARBA" id="ARBA00012247"/>
    </source>
</evidence>
<keyword evidence="5" id="KW-0378">Hydrolase</keyword>
<feature type="signal peptide" evidence="7">
    <location>
        <begin position="1"/>
        <end position="21"/>
    </location>
</feature>
<dbReference type="InterPro" id="IPR030395">
    <property type="entry name" value="GP_PDE_dom"/>
</dbReference>
<dbReference type="Proteomes" id="UP000076643">
    <property type="component" value="Unassembled WGS sequence"/>
</dbReference>
<evidence type="ECO:0000256" key="7">
    <source>
        <dbReference type="SAM" id="SignalP"/>
    </source>
</evidence>
<organism evidence="9 10">
    <name type="scientific">Pseudoalteromonas luteoviolacea DSM 6061</name>
    <dbReference type="NCBI Taxonomy" id="1365250"/>
    <lineage>
        <taxon>Bacteria</taxon>
        <taxon>Pseudomonadati</taxon>
        <taxon>Pseudomonadota</taxon>
        <taxon>Gammaproteobacteria</taxon>
        <taxon>Alteromonadales</taxon>
        <taxon>Pseudoalteromonadaceae</taxon>
        <taxon>Pseudoalteromonas</taxon>
    </lineage>
</organism>
<dbReference type="GO" id="GO:0008889">
    <property type="term" value="F:glycerophosphodiester phosphodiesterase activity"/>
    <property type="evidence" value="ECO:0007669"/>
    <property type="project" value="UniProtKB-EC"/>
</dbReference>
<dbReference type="EMBL" id="AUYB01000130">
    <property type="protein sequence ID" value="KZN32569.1"/>
    <property type="molecule type" value="Genomic_DNA"/>
</dbReference>
<evidence type="ECO:0000256" key="4">
    <source>
        <dbReference type="ARBA" id="ARBA00022798"/>
    </source>
</evidence>
<evidence type="ECO:0000256" key="1">
    <source>
        <dbReference type="ARBA" id="ARBA00007277"/>
    </source>
</evidence>
<evidence type="ECO:0000256" key="6">
    <source>
        <dbReference type="ARBA" id="ARBA00047512"/>
    </source>
</evidence>
<dbReference type="PANTHER" id="PTHR43620:SF7">
    <property type="entry name" value="GLYCEROPHOSPHODIESTER PHOSPHODIESTERASE GDPD5-RELATED"/>
    <property type="match status" value="1"/>
</dbReference>
<protein>
    <recommendedName>
        <fullName evidence="2">glycerophosphodiester phosphodiesterase</fullName>
        <ecNumber evidence="2">3.1.4.46</ecNumber>
    </recommendedName>
</protein>
<dbReference type="CDD" id="cd08560">
    <property type="entry name" value="GDPD_EcGlpQ_like_1"/>
    <property type="match status" value="1"/>
</dbReference>